<dbReference type="InterPro" id="IPR000626">
    <property type="entry name" value="Ubiquitin-like_dom"/>
</dbReference>
<accession>A0A8C6U1I0</accession>
<proteinExistence type="predicted"/>
<evidence type="ECO:0000259" key="1">
    <source>
        <dbReference type="PROSITE" id="PS50053"/>
    </source>
</evidence>
<dbReference type="InterPro" id="IPR042788">
    <property type="entry name" value="ANKUB1"/>
</dbReference>
<keyword evidence="3" id="KW-1185">Reference proteome</keyword>
<reference evidence="2" key="2">
    <citation type="submission" date="2025-09" db="UniProtKB">
        <authorList>
            <consortium name="Ensembl"/>
        </authorList>
    </citation>
    <scope>IDENTIFICATION</scope>
</reference>
<evidence type="ECO:0000313" key="3">
    <source>
        <dbReference type="Proteomes" id="UP000694523"/>
    </source>
</evidence>
<organism evidence="2 3">
    <name type="scientific">Neogobius melanostomus</name>
    <name type="common">round goby</name>
    <dbReference type="NCBI Taxonomy" id="47308"/>
    <lineage>
        <taxon>Eukaryota</taxon>
        <taxon>Metazoa</taxon>
        <taxon>Chordata</taxon>
        <taxon>Craniata</taxon>
        <taxon>Vertebrata</taxon>
        <taxon>Euteleostomi</taxon>
        <taxon>Actinopterygii</taxon>
        <taxon>Neopterygii</taxon>
        <taxon>Teleostei</taxon>
        <taxon>Neoteleostei</taxon>
        <taxon>Acanthomorphata</taxon>
        <taxon>Gobiaria</taxon>
        <taxon>Gobiiformes</taxon>
        <taxon>Gobioidei</taxon>
        <taxon>Gobiidae</taxon>
        <taxon>Benthophilinae</taxon>
        <taxon>Neogobiini</taxon>
        <taxon>Neogobius</taxon>
    </lineage>
</organism>
<evidence type="ECO:0000313" key="2">
    <source>
        <dbReference type="Ensembl" id="ENSNMLP00000028401.1"/>
    </source>
</evidence>
<dbReference type="PROSITE" id="PS50053">
    <property type="entry name" value="UBIQUITIN_2"/>
    <property type="match status" value="1"/>
</dbReference>
<dbReference type="PANTHER" id="PTHR46885">
    <property type="entry name" value="PROTEIN ANKUB1"/>
    <property type="match status" value="1"/>
</dbReference>
<protein>
    <recommendedName>
        <fullName evidence="1">Ubiquitin-like domain-containing protein</fullName>
    </recommendedName>
</protein>
<dbReference type="SUPFAM" id="SSF54236">
    <property type="entry name" value="Ubiquitin-like"/>
    <property type="match status" value="2"/>
</dbReference>
<feature type="domain" description="Ubiquitin-like" evidence="1">
    <location>
        <begin position="106"/>
        <end position="154"/>
    </location>
</feature>
<sequence>MKVLICFEGSFVHYNVSPEITVKSLKQMKTLLLQLDEDQHVHHYLEMRYCGAALWDNWTLRDVSFTSGRTIRCSIKREQKPIIYILNAVVGETIPIIGTPAMLHMSVGQLKSIVSAQSGLPVSVFRLSTDNSVELYDCNNLQDYDLEAGTCIHLDTWNGWLEFLQGCLLGSQEPSGIGVSGSWRT</sequence>
<dbReference type="AlphaFoldDB" id="A0A8C6U1I0"/>
<name>A0A8C6U1I0_9GOBI</name>
<dbReference type="InterPro" id="IPR029071">
    <property type="entry name" value="Ubiquitin-like_domsf"/>
</dbReference>
<dbReference type="Ensembl" id="ENSNMLT00000031716.1">
    <property type="protein sequence ID" value="ENSNMLP00000028401.1"/>
    <property type="gene ID" value="ENSNMLG00000018066.1"/>
</dbReference>
<dbReference type="Gene3D" id="3.10.20.90">
    <property type="entry name" value="Phosphatidylinositol 3-kinase Catalytic Subunit, Chain A, domain 1"/>
    <property type="match status" value="1"/>
</dbReference>
<dbReference type="PANTHER" id="PTHR46885:SF1">
    <property type="entry name" value="PROTEIN ANKUB1"/>
    <property type="match status" value="1"/>
</dbReference>
<dbReference type="Proteomes" id="UP000694523">
    <property type="component" value="Unplaced"/>
</dbReference>
<reference evidence="2" key="1">
    <citation type="submission" date="2025-08" db="UniProtKB">
        <authorList>
            <consortium name="Ensembl"/>
        </authorList>
    </citation>
    <scope>IDENTIFICATION</scope>
</reference>